<evidence type="ECO:0000313" key="1">
    <source>
        <dbReference type="EMBL" id="KAJ3224704.1"/>
    </source>
</evidence>
<accession>A0AAD5U4Y6</accession>
<dbReference type="EMBL" id="JADGJW010000084">
    <property type="protein sequence ID" value="KAJ3224704.1"/>
    <property type="molecule type" value="Genomic_DNA"/>
</dbReference>
<gene>
    <name evidence="1" type="ORF">HK099_008022</name>
</gene>
<comment type="caution">
    <text evidence="1">The sequence shown here is derived from an EMBL/GenBank/DDBJ whole genome shotgun (WGS) entry which is preliminary data.</text>
</comment>
<name>A0AAD5U4Y6_9FUNG</name>
<dbReference type="AlphaFoldDB" id="A0AAD5U4Y6"/>
<dbReference type="Proteomes" id="UP001211065">
    <property type="component" value="Unassembled WGS sequence"/>
</dbReference>
<keyword evidence="2" id="KW-1185">Reference proteome</keyword>
<sequence>MNSNKEGTMIEFESKSEFNFVANNLKKELEGISKTHRHLNEVQLVTIDEILQKTLKLTKKNAKINGLNENEQKKEEYQKFDENLNAKASKLQDDFNRSLIKVTSLRKNFIKDINKMNKEIISKPSEVTLELCDVWSNDLENLKNKNNLGFKNLEDIGIKEDIDDIKNVFNEYNEIISELGHRLERDQEVLDDLGVLRRDDEEDLESNLSNFGVNHSNKENNNMDFVNTPKRARTKFLEKLQF</sequence>
<proteinExistence type="predicted"/>
<organism evidence="1 2">
    <name type="scientific">Clydaea vesicula</name>
    <dbReference type="NCBI Taxonomy" id="447962"/>
    <lineage>
        <taxon>Eukaryota</taxon>
        <taxon>Fungi</taxon>
        <taxon>Fungi incertae sedis</taxon>
        <taxon>Chytridiomycota</taxon>
        <taxon>Chytridiomycota incertae sedis</taxon>
        <taxon>Chytridiomycetes</taxon>
        <taxon>Lobulomycetales</taxon>
        <taxon>Lobulomycetaceae</taxon>
        <taxon>Clydaea</taxon>
    </lineage>
</organism>
<evidence type="ECO:0000313" key="2">
    <source>
        <dbReference type="Proteomes" id="UP001211065"/>
    </source>
</evidence>
<protein>
    <submittedName>
        <fullName evidence="1">Uncharacterized protein</fullName>
    </submittedName>
</protein>
<reference evidence="1" key="1">
    <citation type="submission" date="2020-05" db="EMBL/GenBank/DDBJ databases">
        <title>Phylogenomic resolution of chytrid fungi.</title>
        <authorList>
            <person name="Stajich J.E."/>
            <person name="Amses K."/>
            <person name="Simmons R."/>
            <person name="Seto K."/>
            <person name="Myers J."/>
            <person name="Bonds A."/>
            <person name="Quandt C.A."/>
            <person name="Barry K."/>
            <person name="Liu P."/>
            <person name="Grigoriev I."/>
            <person name="Longcore J.E."/>
            <person name="James T.Y."/>
        </authorList>
    </citation>
    <scope>NUCLEOTIDE SEQUENCE</scope>
    <source>
        <strain evidence="1">JEL0476</strain>
    </source>
</reference>